<evidence type="ECO:0000256" key="1">
    <source>
        <dbReference type="SAM" id="MobiDB-lite"/>
    </source>
</evidence>
<evidence type="ECO:0000313" key="2">
    <source>
        <dbReference type="EMBL" id="CAE6014913.1"/>
    </source>
</evidence>
<accession>A0A8S2A5D2</accession>
<feature type="compositionally biased region" description="Low complexity" evidence="1">
    <location>
        <begin position="127"/>
        <end position="143"/>
    </location>
</feature>
<feature type="region of interest" description="Disordered" evidence="1">
    <location>
        <begin position="103"/>
        <end position="156"/>
    </location>
</feature>
<feature type="region of interest" description="Disordered" evidence="1">
    <location>
        <begin position="187"/>
        <end position="235"/>
    </location>
</feature>
<dbReference type="EMBL" id="LR999454">
    <property type="protein sequence ID" value="CAE6014913.1"/>
    <property type="molecule type" value="Genomic_DNA"/>
</dbReference>
<dbReference type="Proteomes" id="UP000682877">
    <property type="component" value="Chromosome 4"/>
</dbReference>
<feature type="region of interest" description="Disordered" evidence="1">
    <location>
        <begin position="1"/>
        <end position="52"/>
    </location>
</feature>
<reference evidence="2" key="1">
    <citation type="submission" date="2021-01" db="EMBL/GenBank/DDBJ databases">
        <authorList>
            <person name="Bezrukov I."/>
        </authorList>
    </citation>
    <scope>NUCLEOTIDE SEQUENCE</scope>
</reference>
<feature type="compositionally biased region" description="Pro residues" evidence="1">
    <location>
        <begin position="144"/>
        <end position="153"/>
    </location>
</feature>
<gene>
    <name evidence="2" type="ORF">AARE701A_LOCUS9850</name>
</gene>
<feature type="compositionally biased region" description="Basic and acidic residues" evidence="1">
    <location>
        <begin position="188"/>
        <end position="200"/>
    </location>
</feature>
<keyword evidence="3" id="KW-1185">Reference proteome</keyword>
<organism evidence="2 3">
    <name type="scientific">Arabidopsis arenosa</name>
    <name type="common">Sand rock-cress</name>
    <name type="synonym">Cardaminopsis arenosa</name>
    <dbReference type="NCBI Taxonomy" id="38785"/>
    <lineage>
        <taxon>Eukaryota</taxon>
        <taxon>Viridiplantae</taxon>
        <taxon>Streptophyta</taxon>
        <taxon>Embryophyta</taxon>
        <taxon>Tracheophyta</taxon>
        <taxon>Spermatophyta</taxon>
        <taxon>Magnoliopsida</taxon>
        <taxon>eudicotyledons</taxon>
        <taxon>Gunneridae</taxon>
        <taxon>Pentapetalae</taxon>
        <taxon>rosids</taxon>
        <taxon>malvids</taxon>
        <taxon>Brassicales</taxon>
        <taxon>Brassicaceae</taxon>
        <taxon>Camelineae</taxon>
        <taxon>Arabidopsis</taxon>
    </lineage>
</organism>
<name>A0A8S2A5D2_ARAAE</name>
<evidence type="ECO:0000313" key="3">
    <source>
        <dbReference type="Proteomes" id="UP000682877"/>
    </source>
</evidence>
<protein>
    <submittedName>
        <fullName evidence="2">Uncharacterized protein</fullName>
    </submittedName>
</protein>
<dbReference type="AlphaFoldDB" id="A0A8S2A5D2"/>
<proteinExistence type="predicted"/>
<sequence length="235" mass="26437">MYGPTLATIGDFEPIGPSRRSHRWTGHEARDRGDPLCPDRPRGTPTGLAPARPLHVFRHAVRSSGDQIIGRHHSPRHGAANHDGEYCYSQEVMSVDVHPNNYPFRNYVPDNPVGEEERRTKSHNLSEDSSSSFSSDISSYSPITQPPRPPTPMPNLEEFLAANPMQRFPGSSSSSHLISLDSTSMQDFKAKSKYEIAENSKRKKGKNIIDDDDRNTRQCRKNNGVRFYPVDHHPP</sequence>
<feature type="compositionally biased region" description="Basic and acidic residues" evidence="1">
    <location>
        <begin position="25"/>
        <end position="42"/>
    </location>
</feature>